<feature type="repeat" description="PPR" evidence="2">
    <location>
        <begin position="202"/>
        <end position="236"/>
    </location>
</feature>
<dbReference type="NCBIfam" id="TIGR00756">
    <property type="entry name" value="PPR"/>
    <property type="match status" value="3"/>
</dbReference>
<dbReference type="Gene3D" id="1.25.40.10">
    <property type="entry name" value="Tetratricopeptide repeat domain"/>
    <property type="match status" value="2"/>
</dbReference>
<reference evidence="4" key="1">
    <citation type="submission" date="2022-12" db="EMBL/GenBank/DDBJ databases">
        <title>Draft genome assemblies for two species of Escallonia (Escalloniales).</title>
        <authorList>
            <person name="Chanderbali A."/>
            <person name="Dervinis C."/>
            <person name="Anghel I."/>
            <person name="Soltis D."/>
            <person name="Soltis P."/>
            <person name="Zapata F."/>
        </authorList>
    </citation>
    <scope>NUCLEOTIDE SEQUENCE</scope>
    <source>
        <strain evidence="4">UCBG92.1500</strain>
        <tissue evidence="4">Leaf</tissue>
    </source>
</reference>
<accession>A0AA88RQK4</accession>
<dbReference type="InterPro" id="IPR011990">
    <property type="entry name" value="TPR-like_helical_dom_sf"/>
</dbReference>
<dbReference type="SUPFAM" id="SSF48452">
    <property type="entry name" value="TPR-like"/>
    <property type="match status" value="1"/>
</dbReference>
<evidence type="ECO:0000313" key="4">
    <source>
        <dbReference type="EMBL" id="KAK2994293.1"/>
    </source>
</evidence>
<feature type="repeat" description="PPR" evidence="2">
    <location>
        <begin position="307"/>
        <end position="341"/>
    </location>
</feature>
<feature type="repeat" description="PPR" evidence="2">
    <location>
        <begin position="272"/>
        <end position="306"/>
    </location>
</feature>
<keyword evidence="1" id="KW-0677">Repeat</keyword>
<evidence type="ECO:0000313" key="5">
    <source>
        <dbReference type="Proteomes" id="UP001187471"/>
    </source>
</evidence>
<dbReference type="PANTHER" id="PTHR46862:SF3">
    <property type="entry name" value="OS07G0661900 PROTEIN"/>
    <property type="match status" value="1"/>
</dbReference>
<evidence type="ECO:0000259" key="3">
    <source>
        <dbReference type="Pfam" id="PF17177"/>
    </source>
</evidence>
<dbReference type="PROSITE" id="PS51375">
    <property type="entry name" value="PPR"/>
    <property type="match status" value="5"/>
</dbReference>
<feature type="repeat" description="PPR" evidence="2">
    <location>
        <begin position="167"/>
        <end position="201"/>
    </location>
</feature>
<dbReference type="Pfam" id="PF17177">
    <property type="entry name" value="PPR_long"/>
    <property type="match status" value="1"/>
</dbReference>
<dbReference type="EMBL" id="JAVXUO010000216">
    <property type="protein sequence ID" value="KAK2994293.1"/>
    <property type="molecule type" value="Genomic_DNA"/>
</dbReference>
<dbReference type="Proteomes" id="UP001187471">
    <property type="component" value="Unassembled WGS sequence"/>
</dbReference>
<gene>
    <name evidence="4" type="ORF">RJ640_024016</name>
</gene>
<protein>
    <recommendedName>
        <fullName evidence="3">PROP1-like PPR domain-containing protein</fullName>
    </recommendedName>
</protein>
<evidence type="ECO:0000256" key="2">
    <source>
        <dbReference type="PROSITE-ProRule" id="PRU00708"/>
    </source>
</evidence>
<feature type="domain" description="PROP1-like PPR" evidence="3">
    <location>
        <begin position="183"/>
        <end position="289"/>
    </location>
</feature>
<comment type="caution">
    <text evidence="4">The sequence shown here is derived from an EMBL/GenBank/DDBJ whole genome shotgun (WGS) entry which is preliminary data.</text>
</comment>
<keyword evidence="5" id="KW-1185">Reference proteome</keyword>
<dbReference type="InterPro" id="IPR033443">
    <property type="entry name" value="PROP1-like_PPR_dom"/>
</dbReference>
<organism evidence="4 5">
    <name type="scientific">Escallonia rubra</name>
    <dbReference type="NCBI Taxonomy" id="112253"/>
    <lineage>
        <taxon>Eukaryota</taxon>
        <taxon>Viridiplantae</taxon>
        <taxon>Streptophyta</taxon>
        <taxon>Embryophyta</taxon>
        <taxon>Tracheophyta</taxon>
        <taxon>Spermatophyta</taxon>
        <taxon>Magnoliopsida</taxon>
        <taxon>eudicotyledons</taxon>
        <taxon>Gunneridae</taxon>
        <taxon>Pentapetalae</taxon>
        <taxon>asterids</taxon>
        <taxon>campanulids</taxon>
        <taxon>Escalloniales</taxon>
        <taxon>Escalloniaceae</taxon>
        <taxon>Escallonia</taxon>
    </lineage>
</organism>
<dbReference type="Pfam" id="PF13812">
    <property type="entry name" value="PPR_3"/>
    <property type="match status" value="1"/>
</dbReference>
<proteinExistence type="predicted"/>
<dbReference type="PANTHER" id="PTHR46862">
    <property type="entry name" value="OS07G0661900 PROTEIN"/>
    <property type="match status" value="1"/>
</dbReference>
<dbReference type="AlphaFoldDB" id="A0AA88RQK4"/>
<evidence type="ECO:0000256" key="1">
    <source>
        <dbReference type="ARBA" id="ARBA00022737"/>
    </source>
</evidence>
<name>A0AA88RQK4_9ASTE</name>
<dbReference type="InterPro" id="IPR002885">
    <property type="entry name" value="PPR_rpt"/>
</dbReference>
<feature type="repeat" description="PPR" evidence="2">
    <location>
        <begin position="237"/>
        <end position="271"/>
    </location>
</feature>
<sequence length="408" mass="46556">MFALFSRCCCTLTPNITATHHRYVWKIPTFKKLTNSNIYLNKLHFQPISVAVSNADPEIKNLETPDAEEPRFRWVKINSDSLTEEQKHAISQLPPKMTNRCKAFLKQIICLSDEKGSLSWLLPAWVKSVKPRRADWLAILKELSRLEHPLYFEVAERALLEESFEANVRDYTKIIHGYAKQNRLLDAESILLAMKRRGFLCDQVTLTALVHMYSKAGNFKLAEETFKEMKLLGQPLDRRSYGSMIMAYVRAEMFDKGENLLKEMEAQDIYAKREVYKALLRAYSMTGDSEGAQRIFDAIQLAGITPDVKVCALLINVYAVAGRSCEACIVFENLRRAGLEPNDKCVALVLTAFEKENKLNKALDFLIDLERGGIMLGKEASEVLAGWFRNLGVVEEVELVLREYASRN</sequence>